<feature type="domain" description="AB hydrolase-1" evidence="1">
    <location>
        <begin position="23"/>
        <end position="251"/>
    </location>
</feature>
<dbReference type="PANTHER" id="PTHR43194:SF2">
    <property type="entry name" value="PEROXISOMAL MEMBRANE PROTEIN LPX1"/>
    <property type="match status" value="1"/>
</dbReference>
<dbReference type="InterPro" id="IPR029058">
    <property type="entry name" value="AB_hydrolase_fold"/>
</dbReference>
<dbReference type="PRINTS" id="PR00111">
    <property type="entry name" value="ABHYDROLASE"/>
</dbReference>
<name>A0A7W9TS84_CASDE</name>
<dbReference type="Pfam" id="PF00561">
    <property type="entry name" value="Abhydrolase_1"/>
    <property type="match status" value="1"/>
</dbReference>
<dbReference type="AlphaFoldDB" id="A0A7W9TS84"/>
<dbReference type="Gene3D" id="3.40.50.1820">
    <property type="entry name" value="alpha/beta hydrolase"/>
    <property type="match status" value="1"/>
</dbReference>
<gene>
    <name evidence="2" type="ORF">HNR28_003071</name>
</gene>
<dbReference type="Proteomes" id="UP000541136">
    <property type="component" value="Unassembled WGS sequence"/>
</dbReference>
<dbReference type="InterPro" id="IPR050228">
    <property type="entry name" value="Carboxylesterase_BioH"/>
</dbReference>
<dbReference type="RefSeq" id="WP_198408291.1">
    <property type="nucleotide sequence ID" value="NZ_JACHIB010000019.1"/>
</dbReference>
<evidence type="ECO:0000313" key="2">
    <source>
        <dbReference type="EMBL" id="MBB6085018.1"/>
    </source>
</evidence>
<organism evidence="2 3">
    <name type="scientific">Castellaniella defragrans</name>
    <name type="common">Alcaligenes defragrans</name>
    <dbReference type="NCBI Taxonomy" id="75697"/>
    <lineage>
        <taxon>Bacteria</taxon>
        <taxon>Pseudomonadati</taxon>
        <taxon>Pseudomonadota</taxon>
        <taxon>Betaproteobacteria</taxon>
        <taxon>Burkholderiales</taxon>
        <taxon>Alcaligenaceae</taxon>
        <taxon>Castellaniella</taxon>
    </lineage>
</organism>
<accession>A0A7W9TS84</accession>
<dbReference type="PANTHER" id="PTHR43194">
    <property type="entry name" value="HYDROLASE ALPHA/BETA FOLD FAMILY"/>
    <property type="match status" value="1"/>
</dbReference>
<evidence type="ECO:0000313" key="3">
    <source>
        <dbReference type="Proteomes" id="UP000541136"/>
    </source>
</evidence>
<protein>
    <submittedName>
        <fullName evidence="2">Pimeloyl-ACP methyl ester carboxylesterase</fullName>
    </submittedName>
</protein>
<proteinExistence type="predicted"/>
<reference evidence="2 3" key="1">
    <citation type="submission" date="2020-08" db="EMBL/GenBank/DDBJ databases">
        <title>Genomic Encyclopedia of Type Strains, Phase IV (KMG-IV): sequencing the most valuable type-strain genomes for metagenomic binning, comparative biology and taxonomic classification.</title>
        <authorList>
            <person name="Goeker M."/>
        </authorList>
    </citation>
    <scope>NUCLEOTIDE SEQUENCE [LARGE SCALE GENOMIC DNA]</scope>
    <source>
        <strain evidence="2 3">DSM 12141</strain>
    </source>
</reference>
<comment type="caution">
    <text evidence="2">The sequence shown here is derived from an EMBL/GenBank/DDBJ whole genome shotgun (WGS) entry which is preliminary data.</text>
</comment>
<evidence type="ECO:0000259" key="1">
    <source>
        <dbReference type="Pfam" id="PF00561"/>
    </source>
</evidence>
<dbReference type="SUPFAM" id="SSF53474">
    <property type="entry name" value="alpha/beta-Hydrolases"/>
    <property type="match status" value="1"/>
</dbReference>
<dbReference type="EMBL" id="JACHIB010000019">
    <property type="protein sequence ID" value="MBB6085018.1"/>
    <property type="molecule type" value="Genomic_DNA"/>
</dbReference>
<dbReference type="InterPro" id="IPR000073">
    <property type="entry name" value="AB_hydrolase_1"/>
</dbReference>
<sequence length="264" mass="27823">MKMNRATLNDIDVAYTVEGSGDPVVFVHGLAEDRHTWSGQQQALGGRYRGYACDLRGHGLTSLGQADGTLAQLGHDLLAFLERVTGPARVVGFSLGGTIALWAAAERPDLVRKSVVLGTSSVVGRAAVQFYQDRIAQAADTGSAAFRDALRADTEAGLHRQHASLGRIVDARLAAVGDGRGYVNAARAMMGLNAEPLTPRLARIETPVVVIGAEHDRFCPQKAATILLDALPGAAFLTIPEAGHLMNVDNPDAVTQALRQALAG</sequence>